<evidence type="ECO:0000313" key="2">
    <source>
        <dbReference type="EMBL" id="VEL43498.1"/>
    </source>
</evidence>
<feature type="compositionally biased region" description="Polar residues" evidence="1">
    <location>
        <begin position="1"/>
        <end position="30"/>
    </location>
</feature>
<dbReference type="AlphaFoldDB" id="A0A3S5BFM6"/>
<accession>A0A3S5BFM6</accession>
<keyword evidence="3" id="KW-1185">Reference proteome</keyword>
<protein>
    <submittedName>
        <fullName evidence="2">Uncharacterized protein</fullName>
    </submittedName>
</protein>
<dbReference type="Proteomes" id="UP000784294">
    <property type="component" value="Unassembled WGS sequence"/>
</dbReference>
<comment type="caution">
    <text evidence="2">The sequence shown here is derived from an EMBL/GenBank/DDBJ whole genome shotgun (WGS) entry which is preliminary data.</text>
</comment>
<proteinExistence type="predicted"/>
<organism evidence="2 3">
    <name type="scientific">Protopolystoma xenopodis</name>
    <dbReference type="NCBI Taxonomy" id="117903"/>
    <lineage>
        <taxon>Eukaryota</taxon>
        <taxon>Metazoa</taxon>
        <taxon>Spiralia</taxon>
        <taxon>Lophotrochozoa</taxon>
        <taxon>Platyhelminthes</taxon>
        <taxon>Monogenea</taxon>
        <taxon>Polyopisthocotylea</taxon>
        <taxon>Polystomatidea</taxon>
        <taxon>Polystomatidae</taxon>
        <taxon>Protopolystoma</taxon>
    </lineage>
</organism>
<reference evidence="2" key="1">
    <citation type="submission" date="2018-11" db="EMBL/GenBank/DDBJ databases">
        <authorList>
            <consortium name="Pathogen Informatics"/>
        </authorList>
    </citation>
    <scope>NUCLEOTIDE SEQUENCE</scope>
</reference>
<sequence>MSIRTSSFVSDSTISTGTHLGGSTNRSNRNVGGGRHHKQFHSERRANQHQQHVSPVDILVPDVAMYACGTRLVKDFDSEILWTCEVRNKNFAQFKQSQHCLSSCKMYI</sequence>
<evidence type="ECO:0000313" key="3">
    <source>
        <dbReference type="Proteomes" id="UP000784294"/>
    </source>
</evidence>
<gene>
    <name evidence="2" type="ORF">PXEA_LOCUS36938</name>
</gene>
<evidence type="ECO:0000256" key="1">
    <source>
        <dbReference type="SAM" id="MobiDB-lite"/>
    </source>
</evidence>
<name>A0A3S5BFM6_9PLAT</name>
<feature type="region of interest" description="Disordered" evidence="1">
    <location>
        <begin position="1"/>
        <end position="53"/>
    </location>
</feature>
<dbReference type="EMBL" id="CAAALY010281996">
    <property type="protein sequence ID" value="VEL43498.1"/>
    <property type="molecule type" value="Genomic_DNA"/>
</dbReference>